<dbReference type="Gene3D" id="3.40.50.720">
    <property type="entry name" value="NAD(P)-binding Rossmann-like Domain"/>
    <property type="match status" value="1"/>
</dbReference>
<dbReference type="EMBL" id="BOOW01000053">
    <property type="protein sequence ID" value="GII97024.1"/>
    <property type="molecule type" value="Genomic_DNA"/>
</dbReference>
<feature type="active site" description="Acyl-thioester intermediate" evidence="10">
    <location>
        <position position="161"/>
    </location>
</feature>
<dbReference type="PANTHER" id="PTHR46718">
    <property type="entry name" value="ASPARTATE-SEMIALDEHYDE DEHYDROGENASE"/>
    <property type="match status" value="1"/>
</dbReference>
<dbReference type="GO" id="GO:0046983">
    <property type="term" value="F:protein dimerization activity"/>
    <property type="evidence" value="ECO:0007669"/>
    <property type="project" value="InterPro"/>
</dbReference>
<evidence type="ECO:0000256" key="7">
    <source>
        <dbReference type="ARBA" id="ARBA00022857"/>
    </source>
</evidence>
<comment type="pathway">
    <text evidence="2">Amino-acid biosynthesis; L-threonine biosynthesis; L-threonine from L-aspartate: step 2/5.</text>
</comment>
<dbReference type="InterPro" id="IPR000534">
    <property type="entry name" value="Semialdehyde_DH_NAD-bd"/>
</dbReference>
<evidence type="ECO:0000259" key="11">
    <source>
        <dbReference type="SMART" id="SM00859"/>
    </source>
</evidence>
<dbReference type="RefSeq" id="WP_204032317.1">
    <property type="nucleotide sequence ID" value="NZ_BOOW01000053.1"/>
</dbReference>
<dbReference type="PANTHER" id="PTHR46718:SF1">
    <property type="entry name" value="ASPARTATE-SEMIALDEHYDE DEHYDROGENASE"/>
    <property type="match status" value="1"/>
</dbReference>
<comment type="pathway">
    <text evidence="1">Amino-acid biosynthesis; L-methionine biosynthesis via de novo pathway; L-homoserine from L-aspartate: step 2/3.</text>
</comment>
<dbReference type="CDD" id="cd18130">
    <property type="entry name" value="ASADH_C_arch_fung_like"/>
    <property type="match status" value="1"/>
</dbReference>
<dbReference type="AlphaFoldDB" id="A0A919VGE4"/>
<dbReference type="Proteomes" id="UP000606172">
    <property type="component" value="Unassembled WGS sequence"/>
</dbReference>
<evidence type="ECO:0000256" key="2">
    <source>
        <dbReference type="ARBA" id="ARBA00005097"/>
    </source>
</evidence>
<dbReference type="SMART" id="SM00859">
    <property type="entry name" value="Semialdhyde_dh"/>
    <property type="match status" value="1"/>
</dbReference>
<proteinExistence type="inferred from homology"/>
<dbReference type="GO" id="GO:0009088">
    <property type="term" value="P:threonine biosynthetic process"/>
    <property type="evidence" value="ECO:0007669"/>
    <property type="project" value="UniProtKB-KW"/>
</dbReference>
<evidence type="ECO:0000313" key="12">
    <source>
        <dbReference type="EMBL" id="GII97024.1"/>
    </source>
</evidence>
<evidence type="ECO:0000256" key="6">
    <source>
        <dbReference type="ARBA" id="ARBA00022697"/>
    </source>
</evidence>
<evidence type="ECO:0000256" key="8">
    <source>
        <dbReference type="ARBA" id="ARBA00023002"/>
    </source>
</evidence>
<dbReference type="NCBIfam" id="NF006416">
    <property type="entry name" value="PRK08664.1"/>
    <property type="match status" value="1"/>
</dbReference>
<accession>A0A919VGE4</accession>
<evidence type="ECO:0000256" key="3">
    <source>
        <dbReference type="ARBA" id="ARBA00010584"/>
    </source>
</evidence>
<dbReference type="InterPro" id="IPR012280">
    <property type="entry name" value="Semialdhyde_DH_dimer_dom"/>
</dbReference>
<evidence type="ECO:0000256" key="1">
    <source>
        <dbReference type="ARBA" id="ARBA00005021"/>
    </source>
</evidence>
<dbReference type="EC" id="1.2.1.11" evidence="4"/>
<sequence length="366" mass="37997">MSKIGVGLLGVAGKTPFAYIGQRGLGLYEDHPWFEVRAVIADDPADVGRTLGEVVADRWLLDEPLPAHWADVRLAPIEEAPLRDAGVEFVLSGLPGPHARALDPQLAAMGFGVVSESAGLRLDDDVPLIVPEINPGHLALAKSQVKTRGYGKGFLIASPLCTAVIVGLALKPLQDAYGVDSVVATTLQALSGAGKSGVAALQVVDNLLPYIADEEEKLSAELAKIFGTLEGDRVVPWSTPLASTCTRVPVRDGHTAVLSAALGASASPAEIAEVLGGFKGLAAEHKLPSAPAGLIVVREEPDRPQPFLDRTAGDGRSVSVGRIRTHEALTSGVSLVAVGHNHDRGTVGNALLLTELVAAAGLIDRA</sequence>
<evidence type="ECO:0000256" key="9">
    <source>
        <dbReference type="ARBA" id="ARBA00023167"/>
    </source>
</evidence>
<dbReference type="InterPro" id="IPR005676">
    <property type="entry name" value="Asp_semi-ald_DH_pep-lack"/>
</dbReference>
<keyword evidence="6" id="KW-0791">Threonine biosynthesis</keyword>
<protein>
    <recommendedName>
        <fullName evidence="4">aspartate-semialdehyde dehydrogenase</fullName>
        <ecNumber evidence="4">1.2.1.11</ecNumber>
    </recommendedName>
</protein>
<keyword evidence="5" id="KW-0028">Amino-acid biosynthesis</keyword>
<evidence type="ECO:0000313" key="13">
    <source>
        <dbReference type="Proteomes" id="UP000606172"/>
    </source>
</evidence>
<feature type="domain" description="Semialdehyde dehydrogenase NAD-binding" evidence="11">
    <location>
        <begin position="5"/>
        <end position="141"/>
    </location>
</feature>
<evidence type="ECO:0000256" key="10">
    <source>
        <dbReference type="PIRSR" id="PIRSR000148-1"/>
    </source>
</evidence>
<dbReference type="PROSITE" id="PS01103">
    <property type="entry name" value="ASD"/>
    <property type="match status" value="1"/>
</dbReference>
<gene>
    <name evidence="12" type="ORF">Ssi02_72550</name>
</gene>
<dbReference type="NCBIfam" id="TIGR00978">
    <property type="entry name" value="asd_EA"/>
    <property type="match status" value="1"/>
</dbReference>
<keyword evidence="8" id="KW-0560">Oxidoreductase</keyword>
<dbReference type="GO" id="GO:0009086">
    <property type="term" value="P:methionine biosynthetic process"/>
    <property type="evidence" value="ECO:0007669"/>
    <property type="project" value="UniProtKB-KW"/>
</dbReference>
<dbReference type="InterPro" id="IPR000319">
    <property type="entry name" value="Asp-semialdehyde_DH_CS"/>
</dbReference>
<dbReference type="SUPFAM" id="SSF51735">
    <property type="entry name" value="NAD(P)-binding Rossmann-fold domains"/>
    <property type="match status" value="1"/>
</dbReference>
<name>A0A919VGE4_9ACTN</name>
<organism evidence="12 13">
    <name type="scientific">Sinosporangium siamense</name>
    <dbReference type="NCBI Taxonomy" id="1367973"/>
    <lineage>
        <taxon>Bacteria</taxon>
        <taxon>Bacillati</taxon>
        <taxon>Actinomycetota</taxon>
        <taxon>Actinomycetes</taxon>
        <taxon>Streptosporangiales</taxon>
        <taxon>Streptosporangiaceae</taxon>
        <taxon>Sinosporangium</taxon>
    </lineage>
</organism>
<keyword evidence="7" id="KW-0521">NADP</keyword>
<dbReference type="Gene3D" id="3.30.360.10">
    <property type="entry name" value="Dihydrodipicolinate Reductase, domain 2"/>
    <property type="match status" value="1"/>
</dbReference>
<dbReference type="Pfam" id="PF01118">
    <property type="entry name" value="Semialdhyde_dh"/>
    <property type="match status" value="1"/>
</dbReference>
<comment type="similarity">
    <text evidence="3">Belongs to the aspartate-semialdehyde dehydrogenase family.</text>
</comment>
<dbReference type="InterPro" id="IPR036291">
    <property type="entry name" value="NAD(P)-bd_dom_sf"/>
</dbReference>
<keyword evidence="13" id="KW-1185">Reference proteome</keyword>
<dbReference type="PIRSF" id="PIRSF000148">
    <property type="entry name" value="ASA_dh"/>
    <property type="match status" value="1"/>
</dbReference>
<comment type="caution">
    <text evidence="12">The sequence shown here is derived from an EMBL/GenBank/DDBJ whole genome shotgun (WGS) entry which is preliminary data.</text>
</comment>
<evidence type="ECO:0000256" key="5">
    <source>
        <dbReference type="ARBA" id="ARBA00022605"/>
    </source>
</evidence>
<dbReference type="InterPro" id="IPR051823">
    <property type="entry name" value="ASADH-related"/>
</dbReference>
<dbReference type="GO" id="GO:0004073">
    <property type="term" value="F:aspartate-semialdehyde dehydrogenase activity"/>
    <property type="evidence" value="ECO:0007669"/>
    <property type="project" value="UniProtKB-EC"/>
</dbReference>
<keyword evidence="9" id="KW-0486">Methionine biosynthesis</keyword>
<dbReference type="SUPFAM" id="SSF55347">
    <property type="entry name" value="Glyceraldehyde-3-phosphate dehydrogenase-like, C-terminal domain"/>
    <property type="match status" value="1"/>
</dbReference>
<feature type="active site" description="Proton acceptor" evidence="10">
    <location>
        <position position="254"/>
    </location>
</feature>
<dbReference type="GO" id="GO:0051287">
    <property type="term" value="F:NAD binding"/>
    <property type="evidence" value="ECO:0007669"/>
    <property type="project" value="InterPro"/>
</dbReference>
<evidence type="ECO:0000256" key="4">
    <source>
        <dbReference type="ARBA" id="ARBA00013120"/>
    </source>
</evidence>
<reference evidence="12" key="1">
    <citation type="submission" date="2021-01" db="EMBL/GenBank/DDBJ databases">
        <title>Whole genome shotgun sequence of Sinosporangium siamense NBRC 109515.</title>
        <authorList>
            <person name="Komaki H."/>
            <person name="Tamura T."/>
        </authorList>
    </citation>
    <scope>NUCLEOTIDE SEQUENCE</scope>
    <source>
        <strain evidence="12">NBRC 109515</strain>
    </source>
</reference>
<dbReference type="GO" id="GO:0050661">
    <property type="term" value="F:NADP binding"/>
    <property type="evidence" value="ECO:0007669"/>
    <property type="project" value="InterPro"/>
</dbReference>
<dbReference type="Pfam" id="PF02774">
    <property type="entry name" value="Semialdhyde_dhC"/>
    <property type="match status" value="1"/>
</dbReference>